<feature type="region of interest" description="Disordered" evidence="1">
    <location>
        <begin position="139"/>
        <end position="187"/>
    </location>
</feature>
<evidence type="ECO:0000313" key="2">
    <source>
        <dbReference type="EMBL" id="KAG7440050.1"/>
    </source>
</evidence>
<protein>
    <submittedName>
        <fullName evidence="2">Uncharacterized protein</fullName>
    </submittedName>
</protein>
<evidence type="ECO:0000256" key="1">
    <source>
        <dbReference type="SAM" id="MobiDB-lite"/>
    </source>
</evidence>
<sequence>MVKKKQENNIPLDSDTQTLASQRDMVYLYQDLLPTMKMKISWRTSSGSPPLSFPPLKPIGLLTIPETLLMPLGWLDSQTLDLLEASLTASISLSGPASGWRGFSWMKSNDDEYEKKPFTGTSRPETSLSHLTIMMPFDRRSKSSRISHNQYIVSQRSKLQSMSSRGRKPHSMTSSTETSSEKLKEPD</sequence>
<dbReference type="GeneID" id="66106893"/>
<dbReference type="AlphaFoldDB" id="A0A9P7VGD0"/>
<dbReference type="Proteomes" id="UP000812287">
    <property type="component" value="Unassembled WGS sequence"/>
</dbReference>
<dbReference type="EMBL" id="MU250578">
    <property type="protein sequence ID" value="KAG7440050.1"/>
    <property type="molecule type" value="Genomic_DNA"/>
</dbReference>
<proteinExistence type="predicted"/>
<gene>
    <name evidence="2" type="ORF">BT62DRAFT_924334</name>
</gene>
<dbReference type="RefSeq" id="XP_043033550.1">
    <property type="nucleotide sequence ID" value="XM_043184596.1"/>
</dbReference>
<organism evidence="2 3">
    <name type="scientific">Guyanagaster necrorhizus</name>
    <dbReference type="NCBI Taxonomy" id="856835"/>
    <lineage>
        <taxon>Eukaryota</taxon>
        <taxon>Fungi</taxon>
        <taxon>Dikarya</taxon>
        <taxon>Basidiomycota</taxon>
        <taxon>Agaricomycotina</taxon>
        <taxon>Agaricomycetes</taxon>
        <taxon>Agaricomycetidae</taxon>
        <taxon>Agaricales</taxon>
        <taxon>Marasmiineae</taxon>
        <taxon>Physalacriaceae</taxon>
        <taxon>Guyanagaster</taxon>
    </lineage>
</organism>
<accession>A0A9P7VGD0</accession>
<reference evidence="2" key="1">
    <citation type="submission" date="2020-11" db="EMBL/GenBank/DDBJ databases">
        <title>Adaptations for nitrogen fixation in a non-lichenized fungal sporocarp promotes dispersal by wood-feeding termites.</title>
        <authorList>
            <consortium name="DOE Joint Genome Institute"/>
            <person name="Koch R.A."/>
            <person name="Yoon G."/>
            <person name="Arayal U."/>
            <person name="Lail K."/>
            <person name="Amirebrahimi M."/>
            <person name="Labutti K."/>
            <person name="Lipzen A."/>
            <person name="Riley R."/>
            <person name="Barry K."/>
            <person name="Henrissat B."/>
            <person name="Grigoriev I.V."/>
            <person name="Herr J.R."/>
            <person name="Aime M.C."/>
        </authorList>
    </citation>
    <scope>NUCLEOTIDE SEQUENCE</scope>
    <source>
        <strain evidence="2">MCA 3950</strain>
    </source>
</reference>
<keyword evidence="3" id="KW-1185">Reference proteome</keyword>
<name>A0A9P7VGD0_9AGAR</name>
<evidence type="ECO:0000313" key="3">
    <source>
        <dbReference type="Proteomes" id="UP000812287"/>
    </source>
</evidence>
<feature type="compositionally biased region" description="Polar residues" evidence="1">
    <location>
        <begin position="144"/>
        <end position="164"/>
    </location>
</feature>
<comment type="caution">
    <text evidence="2">The sequence shown here is derived from an EMBL/GenBank/DDBJ whole genome shotgun (WGS) entry which is preliminary data.</text>
</comment>